<name>A0A0M3IQX1_ASCLU</name>
<dbReference type="AlphaFoldDB" id="A0A0M3IQX1"/>
<dbReference type="WBParaSite" id="ALUE_0002114901-mRNA-1">
    <property type="protein sequence ID" value="ALUE_0002114901-mRNA-1"/>
    <property type="gene ID" value="ALUE_0002114901"/>
</dbReference>
<protein>
    <submittedName>
        <fullName evidence="2">Uncharacterized protein</fullName>
    </submittedName>
</protein>
<evidence type="ECO:0000313" key="2">
    <source>
        <dbReference type="WBParaSite" id="ALUE_0002114901-mRNA-1"/>
    </source>
</evidence>
<reference evidence="2" key="1">
    <citation type="submission" date="2017-02" db="UniProtKB">
        <authorList>
            <consortium name="WormBaseParasite"/>
        </authorList>
    </citation>
    <scope>IDENTIFICATION</scope>
</reference>
<keyword evidence="1" id="KW-1185">Reference proteome</keyword>
<proteinExistence type="predicted"/>
<dbReference type="Proteomes" id="UP000036681">
    <property type="component" value="Unplaced"/>
</dbReference>
<accession>A0A0M3IQX1</accession>
<organism evidence="1 2">
    <name type="scientific">Ascaris lumbricoides</name>
    <name type="common">Giant roundworm</name>
    <dbReference type="NCBI Taxonomy" id="6252"/>
    <lineage>
        <taxon>Eukaryota</taxon>
        <taxon>Metazoa</taxon>
        <taxon>Ecdysozoa</taxon>
        <taxon>Nematoda</taxon>
        <taxon>Chromadorea</taxon>
        <taxon>Rhabditida</taxon>
        <taxon>Spirurina</taxon>
        <taxon>Ascaridomorpha</taxon>
        <taxon>Ascaridoidea</taxon>
        <taxon>Ascarididae</taxon>
        <taxon>Ascaris</taxon>
    </lineage>
</organism>
<sequence length="155" mass="16979">MVKPSTSPGEDWGITRLPEGHPWVGRTLFLGKAETQSQICLSLCENNPEDMRGSAVRCGTSDVVSLRDGDRYVVTSCGLPEEGHPWVGRTLFLGKAETQSQICLSLCENNPEDMRGSAVRDGTSDVLSLRDGDRYIVTSCGILYGRYQSAPFCIF</sequence>
<evidence type="ECO:0000313" key="1">
    <source>
        <dbReference type="Proteomes" id="UP000036681"/>
    </source>
</evidence>